<gene>
    <name evidence="1" type="ORF">LXD69_03690</name>
</gene>
<name>A0ABY4HP19_9FLAO</name>
<evidence type="ECO:0000313" key="2">
    <source>
        <dbReference type="Proteomes" id="UP000830454"/>
    </source>
</evidence>
<dbReference type="Proteomes" id="UP000830454">
    <property type="component" value="Chromosome"/>
</dbReference>
<proteinExistence type="predicted"/>
<protein>
    <submittedName>
        <fullName evidence="1">Uncharacterized protein</fullName>
    </submittedName>
</protein>
<evidence type="ECO:0000313" key="1">
    <source>
        <dbReference type="EMBL" id="UOX34617.1"/>
    </source>
</evidence>
<keyword evidence="2" id="KW-1185">Reference proteome</keyword>
<dbReference type="RefSeq" id="WP_045970974.1">
    <property type="nucleotide sequence ID" value="NZ_CP090145.1"/>
</dbReference>
<sequence length="261" mass="31077">MKLIFSLFFLSSWSIFFSQERIQTTIIDSISITAKIIYEFDNNVTYYTKENVFYKKSEKKEYEYNNFSLGTISKVDLYNPLQLILFYQDFNTVVLLDNQLTEIYRINGNNLDTPISFGATGQASQNQIWFYDFFTQKIGLYNFNINTIKYISTPLSKAIKYYQSDYNNFYWIDEENNFYQISLFGKITSFGTIPLYDKIQITNDKNILYKKSHELFFLNLKENKSYKIDISKNSFDNFYYKNGILSIFTTDKVINYKIQLP</sequence>
<accession>A0ABY4HP19</accession>
<reference evidence="1" key="2">
    <citation type="submission" date="2022-04" db="EMBL/GenBank/DDBJ databases">
        <title>Complete Genome Sequence of Flavobacterium sediminilitoris YSM-43, Isolated from a Tidal Sediment.</title>
        <authorList>
            <person name="Lee P.A."/>
        </authorList>
    </citation>
    <scope>NUCLEOTIDE SEQUENCE</scope>
    <source>
        <strain evidence="1">YSM-43</strain>
    </source>
</reference>
<reference evidence="1" key="1">
    <citation type="submission" date="2021-12" db="EMBL/GenBank/DDBJ databases">
        <authorList>
            <person name="Cha I.-T."/>
            <person name="Lee K.-E."/>
            <person name="Park S.-J."/>
        </authorList>
    </citation>
    <scope>NUCLEOTIDE SEQUENCE</scope>
    <source>
        <strain evidence="1">YSM-43</strain>
    </source>
</reference>
<organism evidence="1 2">
    <name type="scientific">Flavobacterium sediminilitoris</name>
    <dbReference type="NCBI Taxonomy" id="2024526"/>
    <lineage>
        <taxon>Bacteria</taxon>
        <taxon>Pseudomonadati</taxon>
        <taxon>Bacteroidota</taxon>
        <taxon>Flavobacteriia</taxon>
        <taxon>Flavobacteriales</taxon>
        <taxon>Flavobacteriaceae</taxon>
        <taxon>Flavobacterium</taxon>
    </lineage>
</organism>
<dbReference type="EMBL" id="CP090145">
    <property type="protein sequence ID" value="UOX34617.1"/>
    <property type="molecule type" value="Genomic_DNA"/>
</dbReference>